<dbReference type="RefSeq" id="WP_184634589.1">
    <property type="nucleotide sequence ID" value="NZ_BAABKT010000014.1"/>
</dbReference>
<protein>
    <submittedName>
        <fullName evidence="1">Uncharacterized protein</fullName>
    </submittedName>
</protein>
<dbReference type="Pfam" id="PF10946">
    <property type="entry name" value="DUF2625"/>
    <property type="match status" value="1"/>
</dbReference>
<dbReference type="AlphaFoldDB" id="A0A841EBI9"/>
<evidence type="ECO:0000313" key="1">
    <source>
        <dbReference type="EMBL" id="MBB5998388.1"/>
    </source>
</evidence>
<gene>
    <name evidence="1" type="ORF">HNR25_002139</name>
</gene>
<proteinExistence type="predicted"/>
<sequence length="69" mass="7472">MRSLDELVDVEGPAWPALLERFAGSPAKVRHLAPDEERGRACLMRLQVTARSTLGAFALHCGGLLLDEG</sequence>
<comment type="caution">
    <text evidence="1">The sequence shown here is derived from an EMBL/GenBank/DDBJ whole genome shotgun (WGS) entry which is preliminary data.</text>
</comment>
<dbReference type="Proteomes" id="UP000578077">
    <property type="component" value="Unassembled WGS sequence"/>
</dbReference>
<evidence type="ECO:0000313" key="2">
    <source>
        <dbReference type="Proteomes" id="UP000578077"/>
    </source>
</evidence>
<organism evidence="1 2">
    <name type="scientific">Streptomonospora salina</name>
    <dbReference type="NCBI Taxonomy" id="104205"/>
    <lineage>
        <taxon>Bacteria</taxon>
        <taxon>Bacillati</taxon>
        <taxon>Actinomycetota</taxon>
        <taxon>Actinomycetes</taxon>
        <taxon>Streptosporangiales</taxon>
        <taxon>Nocardiopsidaceae</taxon>
        <taxon>Streptomonospora</taxon>
    </lineage>
</organism>
<keyword evidence="2" id="KW-1185">Reference proteome</keyword>
<reference evidence="1 2" key="1">
    <citation type="submission" date="2020-08" db="EMBL/GenBank/DDBJ databases">
        <title>Sequencing the genomes of 1000 actinobacteria strains.</title>
        <authorList>
            <person name="Klenk H.-P."/>
        </authorList>
    </citation>
    <scope>NUCLEOTIDE SEQUENCE [LARGE SCALE GENOMIC DNA]</scope>
    <source>
        <strain evidence="1 2">DSM 44593</strain>
    </source>
</reference>
<dbReference type="EMBL" id="JACHLY010000001">
    <property type="protein sequence ID" value="MBB5998388.1"/>
    <property type="molecule type" value="Genomic_DNA"/>
</dbReference>
<dbReference type="InterPro" id="IPR021239">
    <property type="entry name" value="DUF2625"/>
</dbReference>
<name>A0A841EBI9_9ACTN</name>
<accession>A0A841EBI9</accession>